<dbReference type="GO" id="GO:0003700">
    <property type="term" value="F:DNA-binding transcription factor activity"/>
    <property type="evidence" value="ECO:0007669"/>
    <property type="project" value="InterPro"/>
</dbReference>
<evidence type="ECO:0000256" key="3">
    <source>
        <dbReference type="ARBA" id="ARBA00023163"/>
    </source>
</evidence>
<feature type="domain" description="HTH araC/xylS-type" evidence="4">
    <location>
        <begin position="185"/>
        <end position="283"/>
    </location>
</feature>
<dbReference type="InterPro" id="IPR003313">
    <property type="entry name" value="AraC-bd"/>
</dbReference>
<dbReference type="SMART" id="SM00342">
    <property type="entry name" value="HTH_ARAC"/>
    <property type="match status" value="1"/>
</dbReference>
<dbReference type="Gene3D" id="1.10.10.60">
    <property type="entry name" value="Homeodomain-like"/>
    <property type="match status" value="1"/>
</dbReference>
<dbReference type="InterPro" id="IPR018060">
    <property type="entry name" value="HTH_AraC"/>
</dbReference>
<protein>
    <recommendedName>
        <fullName evidence="4">HTH araC/xylS-type domain-containing protein</fullName>
    </recommendedName>
</protein>
<keyword evidence="6" id="KW-1185">Reference proteome</keyword>
<evidence type="ECO:0000313" key="5">
    <source>
        <dbReference type="EMBL" id="ATL47191.1"/>
    </source>
</evidence>
<dbReference type="SUPFAM" id="SSF46689">
    <property type="entry name" value="Homeodomain-like"/>
    <property type="match status" value="1"/>
</dbReference>
<dbReference type="Proteomes" id="UP000220133">
    <property type="component" value="Chromosome"/>
</dbReference>
<evidence type="ECO:0000259" key="4">
    <source>
        <dbReference type="PROSITE" id="PS01124"/>
    </source>
</evidence>
<evidence type="ECO:0000256" key="1">
    <source>
        <dbReference type="ARBA" id="ARBA00023015"/>
    </source>
</evidence>
<dbReference type="PANTHER" id="PTHR43280:SF32">
    <property type="entry name" value="TRANSCRIPTIONAL REGULATORY PROTEIN"/>
    <property type="match status" value="1"/>
</dbReference>
<keyword evidence="1" id="KW-0805">Transcription regulation</keyword>
<accession>A0A291QTF4</accession>
<dbReference type="Pfam" id="PF02311">
    <property type="entry name" value="AraC_binding"/>
    <property type="match status" value="1"/>
</dbReference>
<dbReference type="SUPFAM" id="SSF51215">
    <property type="entry name" value="Regulatory protein AraC"/>
    <property type="match status" value="1"/>
</dbReference>
<reference evidence="5 6" key="1">
    <citation type="submission" date="2017-10" db="EMBL/GenBank/DDBJ databases">
        <title>Paenichitinophaga pekingensis gen. nov., sp. nov., isolated from activated sludge.</title>
        <authorList>
            <person name="Jin D."/>
            <person name="Kong X."/>
            <person name="Deng Y."/>
            <person name="Bai Z."/>
        </authorList>
    </citation>
    <scope>NUCLEOTIDE SEQUENCE [LARGE SCALE GENOMIC DNA]</scope>
    <source>
        <strain evidence="5 6">13</strain>
    </source>
</reference>
<keyword evidence="2" id="KW-0238">DNA-binding</keyword>
<gene>
    <name evidence="5" type="ORF">COR50_08335</name>
</gene>
<evidence type="ECO:0000256" key="2">
    <source>
        <dbReference type="ARBA" id="ARBA00023125"/>
    </source>
</evidence>
<dbReference type="OrthoDB" id="1096411at2"/>
<evidence type="ECO:0000313" key="6">
    <source>
        <dbReference type="Proteomes" id="UP000220133"/>
    </source>
</evidence>
<dbReference type="Pfam" id="PF12833">
    <property type="entry name" value="HTH_18"/>
    <property type="match status" value="1"/>
</dbReference>
<dbReference type="InterPro" id="IPR037923">
    <property type="entry name" value="HTH-like"/>
</dbReference>
<dbReference type="AlphaFoldDB" id="A0A291QTF4"/>
<dbReference type="InterPro" id="IPR014710">
    <property type="entry name" value="RmlC-like_jellyroll"/>
</dbReference>
<dbReference type="PANTHER" id="PTHR43280">
    <property type="entry name" value="ARAC-FAMILY TRANSCRIPTIONAL REGULATOR"/>
    <property type="match status" value="1"/>
</dbReference>
<dbReference type="InterPro" id="IPR020449">
    <property type="entry name" value="Tscrpt_reg_AraC-type_HTH"/>
</dbReference>
<dbReference type="RefSeq" id="WP_098193573.1">
    <property type="nucleotide sequence ID" value="NZ_CP023777.1"/>
</dbReference>
<dbReference type="InterPro" id="IPR009057">
    <property type="entry name" value="Homeodomain-like_sf"/>
</dbReference>
<dbReference type="PRINTS" id="PR00032">
    <property type="entry name" value="HTHARAC"/>
</dbReference>
<dbReference type="GO" id="GO:0043565">
    <property type="term" value="F:sequence-specific DNA binding"/>
    <property type="evidence" value="ECO:0007669"/>
    <property type="project" value="InterPro"/>
</dbReference>
<dbReference type="KEGG" id="cbae:COR50_08335"/>
<sequence length="287" mass="33003">MSQQPYIPIHKLQDRAPEGIEIRYIDALMTSEDTRKLGIHRDDHYIFMILEEGDVELMIDFQVFPLRPSSIMVIQPGQVHAYKCGVPLRGWFVAMDALMMGEMVKKSLEENIIEPQPRQVSGAVLQELIEIARILYHHSQQESYLFQATVIHSLAAAFVSLFTSSYAAVASAGPENLSRASWITRQFRALVTRYFRTEKSPSAYAQRLHYSLPHLNESVKQVTGFTVSYWIQYETMLEARRMLYFTDLDVKEIAAELGYEDPAYFTRLFNKSVGQTPLQFRKGAKVH</sequence>
<dbReference type="PROSITE" id="PS01124">
    <property type="entry name" value="HTH_ARAC_FAMILY_2"/>
    <property type="match status" value="1"/>
</dbReference>
<name>A0A291QTF4_9BACT</name>
<keyword evidence="3" id="KW-0804">Transcription</keyword>
<organism evidence="5 6">
    <name type="scientific">Chitinophaga caeni</name>
    <dbReference type="NCBI Taxonomy" id="2029983"/>
    <lineage>
        <taxon>Bacteria</taxon>
        <taxon>Pseudomonadati</taxon>
        <taxon>Bacteroidota</taxon>
        <taxon>Chitinophagia</taxon>
        <taxon>Chitinophagales</taxon>
        <taxon>Chitinophagaceae</taxon>
        <taxon>Chitinophaga</taxon>
    </lineage>
</organism>
<proteinExistence type="predicted"/>
<dbReference type="EMBL" id="CP023777">
    <property type="protein sequence ID" value="ATL47191.1"/>
    <property type="molecule type" value="Genomic_DNA"/>
</dbReference>
<dbReference type="Gene3D" id="2.60.120.10">
    <property type="entry name" value="Jelly Rolls"/>
    <property type="match status" value="1"/>
</dbReference>